<organism evidence="3 4">
    <name type="scientific">Nasonia vitripennis</name>
    <name type="common">Parasitic wasp</name>
    <dbReference type="NCBI Taxonomy" id="7425"/>
    <lineage>
        <taxon>Eukaryota</taxon>
        <taxon>Metazoa</taxon>
        <taxon>Ecdysozoa</taxon>
        <taxon>Arthropoda</taxon>
        <taxon>Hexapoda</taxon>
        <taxon>Insecta</taxon>
        <taxon>Pterygota</taxon>
        <taxon>Neoptera</taxon>
        <taxon>Endopterygota</taxon>
        <taxon>Hymenoptera</taxon>
        <taxon>Apocrita</taxon>
        <taxon>Proctotrupomorpha</taxon>
        <taxon>Chalcidoidea</taxon>
        <taxon>Pteromalidae</taxon>
        <taxon>Pteromalinae</taxon>
        <taxon>Nasonia</taxon>
    </lineage>
</organism>
<evidence type="ECO:0000313" key="3">
    <source>
        <dbReference type="EnsemblMetazoa" id="XP_016840728"/>
    </source>
</evidence>
<dbReference type="InterPro" id="IPR029205">
    <property type="entry name" value="Clathrin-bd"/>
</dbReference>
<dbReference type="PANTHER" id="PTHR16156:SF10">
    <property type="entry name" value="AFTIPHILIN-RELATED"/>
    <property type="match status" value="1"/>
</dbReference>
<feature type="compositionally biased region" description="Polar residues" evidence="1">
    <location>
        <begin position="497"/>
        <end position="516"/>
    </location>
</feature>
<sequence>MRSYKEDVIMAIPPLVSSTPPPLDNFGESDEDEFGDFTTAGIDGLSLASDSPQKVLTPMQTPTPSLCGTPKVNGVASASPTVVTPPKPADVIQRTAAEDILIVEKTNDIVSRIDLDDRTDSGSVKNSGFDCNSLSRISDVDLPDSDDVKNLKSNSDSLNHIQDGFDEKSTVINDVVSSNNSSLDDSGKTNSELEDSLSNLEVNDDPEPLSLILDDPNSISDVQQNLDDDFYDYEHFKDPLEQDSPARNKPPIVLTLELQEHFQETKVQNEIFATHDVSSIDKCNDSNESPSVKNDAQEKLCIDSDLSNHISHDLENPLEFSTFSQEEKQVMDGECEMVTNYQFGGLLRESVINEINFDDVNSQCKTTNFANFSLSFDDEPVHEKSNLDCKFVNNTLDVNTDNDCPTNIKSDYILDNHKDDSFQQSKDDFGELKTADIIQEDYQSSTDAKEIEYAIGGEIGNLEIAVKDSYSSSNEIDCDFSDFQQPQTFYEEPIFQNGYTDNNSDSPNLNQKSDKSAYSTNNYVDEFQSSLPNFENVSANDEFYEVEKFPSDTCATFENVTDGIDDSFAQCQTKNLNEEGKCETFQSAPNEDDDDDDFGDFADFSSAPVEKIHTDINSSQAIEKPEAQTFNDDAVDDFDDFADFESSTPVVERPIVSLKESMCRIENKNAANKIEDIVTNMFPPSTENPEIDLQPLILKSDKIWKNIKSVEETNALTYQWSNSSSNNALLNALGIDSRNILFGPRWNPNIPRFAANLGFSPLEPVKASADSQQTTMSSNKSQSSTATEEVPAAQFDWNSSGLVNPLDGSGGLSALLPLDLLCPFDPLLTSHCSAHSESYHHHAASARTSVYNYATETSSSQDHKQAQSSKSHRSGNHQTITSPPKHQKQHQSSRIIEPLPGPSTIDWKKTDPEPRVKSEMQKTSKTSQTNKPFLVSSSSTSKSDSARSETSRSDVHRYEQSRKSSLNKREHLQSPDHVVLDRFGRPMTVRTETMKVLKQLPDISFLSARTLLYNPEQKQIVPDLGAMINRKMPG</sequence>
<gene>
    <name evidence="3" type="primary">100678474</name>
</gene>
<reference evidence="3" key="1">
    <citation type="submission" date="2021-01" db="UniProtKB">
        <authorList>
            <consortium name="EnsemblMetazoa"/>
        </authorList>
    </citation>
    <scope>IDENTIFICATION</scope>
</reference>
<dbReference type="PANTHER" id="PTHR16156">
    <property type="entry name" value="AFTIPHILIN A-RELATED"/>
    <property type="match status" value="1"/>
</dbReference>
<feature type="region of interest" description="Disordered" evidence="1">
    <location>
        <begin position="495"/>
        <end position="516"/>
    </location>
</feature>
<dbReference type="EnsemblMetazoa" id="XM_016985239">
    <property type="protein sequence ID" value="XP_016840728"/>
    <property type="gene ID" value="LOC100678474"/>
</dbReference>
<feature type="region of interest" description="Disordered" evidence="1">
    <location>
        <begin position="14"/>
        <end position="33"/>
    </location>
</feature>
<evidence type="ECO:0000256" key="1">
    <source>
        <dbReference type="SAM" id="MobiDB-lite"/>
    </source>
</evidence>
<feature type="compositionally biased region" description="Basic and acidic residues" evidence="1">
    <location>
        <begin position="944"/>
        <end position="973"/>
    </location>
</feature>
<feature type="region of interest" description="Disordered" evidence="1">
    <location>
        <begin position="765"/>
        <end position="791"/>
    </location>
</feature>
<dbReference type="OrthoDB" id="5917212at2759"/>
<evidence type="ECO:0000259" key="2">
    <source>
        <dbReference type="Pfam" id="PF15045"/>
    </source>
</evidence>
<dbReference type="AlphaFoldDB" id="A0A7M7IQM7"/>
<evidence type="ECO:0000313" key="4">
    <source>
        <dbReference type="Proteomes" id="UP000002358"/>
    </source>
</evidence>
<protein>
    <recommendedName>
        <fullName evidence="2">Aftiphilin clathrin-binding box domain-containing protein</fullName>
    </recommendedName>
</protein>
<accession>A0A7M7IQM7</accession>
<dbReference type="Proteomes" id="UP000002358">
    <property type="component" value="Chromosome 4"/>
</dbReference>
<dbReference type="Pfam" id="PF15045">
    <property type="entry name" value="Clathrin_bdg"/>
    <property type="match status" value="1"/>
</dbReference>
<feature type="compositionally biased region" description="Polar residues" evidence="1">
    <location>
        <begin position="769"/>
        <end position="787"/>
    </location>
</feature>
<dbReference type="GO" id="GO:0030121">
    <property type="term" value="C:AP-1 adaptor complex"/>
    <property type="evidence" value="ECO:0007669"/>
    <property type="project" value="TreeGrafter"/>
</dbReference>
<proteinExistence type="predicted"/>
<dbReference type="InterPro" id="IPR046359">
    <property type="entry name" value="Aftin-like"/>
</dbReference>
<feature type="domain" description="Aftiphilin clathrin-binding box" evidence="2">
    <location>
        <begin position="700"/>
        <end position="769"/>
    </location>
</feature>
<dbReference type="GO" id="GO:0032588">
    <property type="term" value="C:trans-Golgi network membrane"/>
    <property type="evidence" value="ECO:0007669"/>
    <property type="project" value="InterPro"/>
</dbReference>
<feature type="region of interest" description="Disordered" evidence="1">
    <location>
        <begin position="854"/>
        <end position="973"/>
    </location>
</feature>
<name>A0A7M7IQM7_NASVI</name>
<dbReference type="InParanoid" id="A0A7M7IQM7"/>
<dbReference type="GO" id="GO:0030276">
    <property type="term" value="F:clathrin binding"/>
    <property type="evidence" value="ECO:0007669"/>
    <property type="project" value="InterPro"/>
</dbReference>
<keyword evidence="4" id="KW-1185">Reference proteome</keyword>
<feature type="compositionally biased region" description="Basic and acidic residues" evidence="1">
    <location>
        <begin position="906"/>
        <end position="922"/>
    </location>
</feature>